<proteinExistence type="predicted"/>
<keyword evidence="3" id="KW-1185">Reference proteome</keyword>
<comment type="caution">
    <text evidence="2">The sequence shown here is derived from an EMBL/GenBank/DDBJ whole genome shotgun (WGS) entry which is preliminary data.</text>
</comment>
<protein>
    <submittedName>
        <fullName evidence="2">Methyltransferase domain-containing protein</fullName>
    </submittedName>
</protein>
<organism evidence="2 3">
    <name type="scientific">Sneathiella chungangensis</name>
    <dbReference type="NCBI Taxonomy" id="1418234"/>
    <lineage>
        <taxon>Bacteria</taxon>
        <taxon>Pseudomonadati</taxon>
        <taxon>Pseudomonadota</taxon>
        <taxon>Alphaproteobacteria</taxon>
        <taxon>Sneathiellales</taxon>
        <taxon>Sneathiellaceae</taxon>
        <taxon>Sneathiella</taxon>
    </lineage>
</organism>
<dbReference type="GO" id="GO:0032259">
    <property type="term" value="P:methylation"/>
    <property type="evidence" value="ECO:0007669"/>
    <property type="project" value="UniProtKB-KW"/>
</dbReference>
<keyword evidence="2" id="KW-0489">Methyltransferase</keyword>
<dbReference type="OrthoDB" id="9800454at2"/>
<dbReference type="GO" id="GO:0008168">
    <property type="term" value="F:methyltransferase activity"/>
    <property type="evidence" value="ECO:0007669"/>
    <property type="project" value="UniProtKB-KW"/>
</dbReference>
<dbReference type="InterPro" id="IPR041698">
    <property type="entry name" value="Methyltransf_25"/>
</dbReference>
<dbReference type="SUPFAM" id="SSF53335">
    <property type="entry name" value="S-adenosyl-L-methionine-dependent methyltransferases"/>
    <property type="match status" value="1"/>
</dbReference>
<name>A0A845MEK3_9PROT</name>
<keyword evidence="2" id="KW-0808">Transferase</keyword>
<dbReference type="Gene3D" id="3.40.50.150">
    <property type="entry name" value="Vaccinia Virus protein VP39"/>
    <property type="match status" value="1"/>
</dbReference>
<dbReference type="EMBL" id="WTVA01000002">
    <property type="protein sequence ID" value="MZR21736.1"/>
    <property type="molecule type" value="Genomic_DNA"/>
</dbReference>
<dbReference type="Pfam" id="PF13649">
    <property type="entry name" value="Methyltransf_25"/>
    <property type="match status" value="1"/>
</dbReference>
<dbReference type="Proteomes" id="UP000445696">
    <property type="component" value="Unassembled WGS sequence"/>
</dbReference>
<accession>A0A845MEK3</accession>
<feature type="domain" description="Methyltransferase" evidence="1">
    <location>
        <begin position="61"/>
        <end position="125"/>
    </location>
</feature>
<reference evidence="2 3" key="1">
    <citation type="journal article" date="2014" name="Int. J. Syst. Evol. Microbiol.">
        <title>Sneathiella chungangensis sp. nov., isolated from a marine sand, and emended description of the genus Sneathiella.</title>
        <authorList>
            <person name="Siamphan C."/>
            <person name="Kim H."/>
            <person name="Lee J.S."/>
            <person name="Kim W."/>
        </authorList>
    </citation>
    <scope>NUCLEOTIDE SEQUENCE [LARGE SCALE GENOMIC DNA]</scope>
    <source>
        <strain evidence="2 3">KCTC 32476</strain>
    </source>
</reference>
<evidence type="ECO:0000313" key="2">
    <source>
        <dbReference type="EMBL" id="MZR21736.1"/>
    </source>
</evidence>
<dbReference type="InterPro" id="IPR029063">
    <property type="entry name" value="SAM-dependent_MTases_sf"/>
</dbReference>
<dbReference type="RefSeq" id="WP_161338177.1">
    <property type="nucleotide sequence ID" value="NZ_JBHSDG010000001.1"/>
</dbReference>
<dbReference type="AlphaFoldDB" id="A0A845MEK3"/>
<gene>
    <name evidence="2" type="ORF">GQF03_05285</name>
</gene>
<sequence>MIDRNSQIHSSVAKYYSQKLRDHGATAKGVDWKDQQGQYLRFAQLAKLITDSGISQKPVSIADFGCGYGAFLGYMRRNFPEGTRYEFLGIDLSEDMIEACRTQWSEDTDARFLVGHEPDIETDFAIASGIFNVSLETTEDEWLAYILNTLQTMSRFARKGFAFNCLTSYSDEDKKAKHLYYADPCYFFDYCKRNFSRNVTLLHDYNLYEFTILVRKL</sequence>
<evidence type="ECO:0000259" key="1">
    <source>
        <dbReference type="Pfam" id="PF13649"/>
    </source>
</evidence>
<evidence type="ECO:0000313" key="3">
    <source>
        <dbReference type="Proteomes" id="UP000445696"/>
    </source>
</evidence>